<keyword evidence="1" id="KW-0863">Zinc-finger</keyword>
<evidence type="ECO:0000313" key="4">
    <source>
        <dbReference type="EMBL" id="KAH3874019.1"/>
    </source>
</evidence>
<keyword evidence="5" id="KW-1185">Reference proteome</keyword>
<dbReference type="InterPro" id="IPR001878">
    <property type="entry name" value="Znf_CCHC"/>
</dbReference>
<accession>A0A9D4RMN2</accession>
<dbReference type="EMBL" id="JAIWYP010000002">
    <property type="protein sequence ID" value="KAH3874019.1"/>
    <property type="molecule type" value="Genomic_DNA"/>
</dbReference>
<dbReference type="GO" id="GO:0003676">
    <property type="term" value="F:nucleic acid binding"/>
    <property type="evidence" value="ECO:0007669"/>
    <property type="project" value="InterPro"/>
</dbReference>
<keyword evidence="1" id="KW-0479">Metal-binding</keyword>
<gene>
    <name evidence="4" type="ORF">DPMN_037260</name>
    <name evidence="3" type="ORF">DPMN_183864</name>
</gene>
<proteinExistence type="predicted"/>
<dbReference type="EMBL" id="JAIWYP010000010">
    <property type="protein sequence ID" value="KAH3749367.1"/>
    <property type="molecule type" value="Genomic_DNA"/>
</dbReference>
<protein>
    <recommendedName>
        <fullName evidence="2">CCHC-type domain-containing protein</fullName>
    </recommendedName>
</protein>
<evidence type="ECO:0000313" key="3">
    <source>
        <dbReference type="EMBL" id="KAH3749367.1"/>
    </source>
</evidence>
<comment type="caution">
    <text evidence="4">The sequence shown here is derived from an EMBL/GenBank/DDBJ whole genome shotgun (WGS) entry which is preliminary data.</text>
</comment>
<dbReference type="PROSITE" id="PS50158">
    <property type="entry name" value="ZF_CCHC"/>
    <property type="match status" value="1"/>
</dbReference>
<reference evidence="4" key="2">
    <citation type="submission" date="2020-11" db="EMBL/GenBank/DDBJ databases">
        <authorList>
            <person name="McCartney M.A."/>
            <person name="Auch B."/>
            <person name="Kono T."/>
            <person name="Mallez S."/>
            <person name="Becker A."/>
            <person name="Gohl D.M."/>
            <person name="Silverstein K.A.T."/>
            <person name="Koren S."/>
            <person name="Bechman K.B."/>
            <person name="Herman A."/>
            <person name="Abrahante J.E."/>
            <person name="Garbe J."/>
        </authorList>
    </citation>
    <scope>NUCLEOTIDE SEQUENCE</scope>
    <source>
        <strain evidence="4">Duluth1</strain>
        <tissue evidence="4">Whole animal</tissue>
    </source>
</reference>
<keyword evidence="1" id="KW-0862">Zinc</keyword>
<dbReference type="GO" id="GO:0008270">
    <property type="term" value="F:zinc ion binding"/>
    <property type="evidence" value="ECO:0007669"/>
    <property type="project" value="UniProtKB-KW"/>
</dbReference>
<sequence length="259" mass="30910">MTSTSFIRWTWRKPKAKQQLQPQKVSDCKRLECHRCGHNKWHHWHLRKCPAIGTRCFRCGKFGHYARKCLSRLTKRKTNRTSRKERNCSRMDNYNNRKAVCSLLPFNKLDDLDLKKAAPAVKVNEQETIKITQEFQKVTSLYKNALEEMQQDKEEKLKVFMTCMDMVEQALDAAEDAKRLCTGQAKKTLKTRVNKIDRLLRDIFNNRMFFKNVNLFNDEIPKVLAQCDLPEEEINRFNRRKTKYFDTTKEYTFGTIYYD</sequence>
<reference evidence="4" key="1">
    <citation type="journal article" date="2019" name="bioRxiv">
        <title>The Genome of the Zebra Mussel, Dreissena polymorpha: A Resource for Invasive Species Research.</title>
        <authorList>
            <person name="McCartney M.A."/>
            <person name="Auch B."/>
            <person name="Kono T."/>
            <person name="Mallez S."/>
            <person name="Zhang Y."/>
            <person name="Obille A."/>
            <person name="Becker A."/>
            <person name="Abrahante J.E."/>
            <person name="Garbe J."/>
            <person name="Badalamenti J.P."/>
            <person name="Herman A."/>
            <person name="Mangelson H."/>
            <person name="Liachko I."/>
            <person name="Sullivan S."/>
            <person name="Sone E.D."/>
            <person name="Koren S."/>
            <person name="Silverstein K.A.T."/>
            <person name="Beckman K.B."/>
            <person name="Gohl D.M."/>
        </authorList>
    </citation>
    <scope>NUCLEOTIDE SEQUENCE</scope>
    <source>
        <strain evidence="4">Duluth1</strain>
        <tissue evidence="4">Whole animal</tissue>
    </source>
</reference>
<feature type="domain" description="CCHC-type" evidence="2">
    <location>
        <begin position="55"/>
        <end position="69"/>
    </location>
</feature>
<organism evidence="4 5">
    <name type="scientific">Dreissena polymorpha</name>
    <name type="common">Zebra mussel</name>
    <name type="synonym">Mytilus polymorpha</name>
    <dbReference type="NCBI Taxonomy" id="45954"/>
    <lineage>
        <taxon>Eukaryota</taxon>
        <taxon>Metazoa</taxon>
        <taxon>Spiralia</taxon>
        <taxon>Lophotrochozoa</taxon>
        <taxon>Mollusca</taxon>
        <taxon>Bivalvia</taxon>
        <taxon>Autobranchia</taxon>
        <taxon>Heteroconchia</taxon>
        <taxon>Euheterodonta</taxon>
        <taxon>Imparidentia</taxon>
        <taxon>Neoheterodontei</taxon>
        <taxon>Myida</taxon>
        <taxon>Dreissenoidea</taxon>
        <taxon>Dreissenidae</taxon>
        <taxon>Dreissena</taxon>
    </lineage>
</organism>
<evidence type="ECO:0000259" key="2">
    <source>
        <dbReference type="PROSITE" id="PS50158"/>
    </source>
</evidence>
<dbReference type="Proteomes" id="UP000828390">
    <property type="component" value="Unassembled WGS sequence"/>
</dbReference>
<dbReference type="SMART" id="SM00343">
    <property type="entry name" value="ZnF_C2HC"/>
    <property type="match status" value="1"/>
</dbReference>
<dbReference type="AlphaFoldDB" id="A0A9D4RMN2"/>
<evidence type="ECO:0000256" key="1">
    <source>
        <dbReference type="PROSITE-ProRule" id="PRU00047"/>
    </source>
</evidence>
<name>A0A9D4RMN2_DREPO</name>
<evidence type="ECO:0000313" key="5">
    <source>
        <dbReference type="Proteomes" id="UP000828390"/>
    </source>
</evidence>